<evidence type="ECO:0000256" key="7">
    <source>
        <dbReference type="ARBA" id="ARBA00023002"/>
    </source>
</evidence>
<dbReference type="Pfam" id="PF04055">
    <property type="entry name" value="Radical_SAM"/>
    <property type="match status" value="1"/>
</dbReference>
<dbReference type="PROSITE" id="PS51918">
    <property type="entry name" value="RADICAL_SAM"/>
    <property type="match status" value="1"/>
</dbReference>
<comment type="similarity">
    <text evidence="2 10">Belongs to the organic radical-activating enzymes family.</text>
</comment>
<evidence type="ECO:0000313" key="13">
    <source>
        <dbReference type="Proteomes" id="UP000254711"/>
    </source>
</evidence>
<dbReference type="InterPro" id="IPR012838">
    <property type="entry name" value="PFL1_activating"/>
</dbReference>
<dbReference type="GO" id="GO:0006006">
    <property type="term" value="P:glucose metabolic process"/>
    <property type="evidence" value="ECO:0007669"/>
    <property type="project" value="UniProtKB-KW"/>
</dbReference>
<keyword evidence="5 10" id="KW-0949">S-adenosyl-L-methionine</keyword>
<sequence>MSDPLVGSRYELRIDSEGARESEVVHDYFAVHPADIEETPEQDDLVGYVHSYEIGSTVDGPGIRFVAFLSGCLLRCQYCHNPDTWHKRNGYPVTVSRAMEEVAKYAHVLKVCRGGITLSGGEPMVQRPFALRIFRRCKELGLHTCMDTSGRLGERFTDEDLMDIDLNLLDIKSGDPDIYEKVTRQPLQPTLDYAHRLSSLGRPMWVRFVLVPGLTDGYDNVERVADICAGLKSLERVEILRFHQMGSDKWRELGLDYTLKDHEGPSPELTERVRKQFRDRGLTVF</sequence>
<comment type="caution">
    <text evidence="12">The sequence shown here is derived from an EMBL/GenBank/DDBJ whole genome shotgun (WGS) entry which is preliminary data.</text>
</comment>
<comment type="catalytic activity">
    <reaction evidence="10">
        <text>glycyl-[formate C-acetyltransferase] + reduced [flavodoxin] + S-adenosyl-L-methionine = glycin-2-yl radical-[formate C-acetyltransferase] + semiquinone [flavodoxin] + 5'-deoxyadenosine + L-methionine + H(+)</text>
        <dbReference type="Rhea" id="RHEA:19225"/>
        <dbReference type="Rhea" id="RHEA-COMP:10622"/>
        <dbReference type="Rhea" id="RHEA-COMP:12190"/>
        <dbReference type="Rhea" id="RHEA-COMP:12191"/>
        <dbReference type="Rhea" id="RHEA-COMP:14480"/>
        <dbReference type="ChEBI" id="CHEBI:15378"/>
        <dbReference type="ChEBI" id="CHEBI:17319"/>
        <dbReference type="ChEBI" id="CHEBI:29947"/>
        <dbReference type="ChEBI" id="CHEBI:32722"/>
        <dbReference type="ChEBI" id="CHEBI:57618"/>
        <dbReference type="ChEBI" id="CHEBI:57844"/>
        <dbReference type="ChEBI" id="CHEBI:59789"/>
        <dbReference type="ChEBI" id="CHEBI:140311"/>
        <dbReference type="EC" id="1.97.1.4"/>
    </reaction>
</comment>
<dbReference type="GO" id="GO:0046872">
    <property type="term" value="F:metal ion binding"/>
    <property type="evidence" value="ECO:0007669"/>
    <property type="project" value="UniProtKB-UniRule"/>
</dbReference>
<dbReference type="Gene3D" id="3.20.20.70">
    <property type="entry name" value="Aldolase class I"/>
    <property type="match status" value="1"/>
</dbReference>
<dbReference type="GO" id="GO:0043365">
    <property type="term" value="F:[formate-C-acetyltransferase]-activating enzyme activity"/>
    <property type="evidence" value="ECO:0007669"/>
    <property type="project" value="UniProtKB-UniRule"/>
</dbReference>
<dbReference type="GO" id="GO:0051539">
    <property type="term" value="F:4 iron, 4 sulfur cluster binding"/>
    <property type="evidence" value="ECO:0007669"/>
    <property type="project" value="UniProtKB-UniRule"/>
</dbReference>
<protein>
    <recommendedName>
        <fullName evidence="10">Pyruvate formate-lyase-activating enzyme</fullName>
        <ecNumber evidence="10">1.97.1.4</ecNumber>
    </recommendedName>
</protein>
<organism evidence="12 13">
    <name type="scientific">Dyella solisilvae</name>
    <dbReference type="NCBI Taxonomy" id="1920168"/>
    <lineage>
        <taxon>Bacteria</taxon>
        <taxon>Pseudomonadati</taxon>
        <taxon>Pseudomonadota</taxon>
        <taxon>Gammaproteobacteria</taxon>
        <taxon>Lysobacterales</taxon>
        <taxon>Rhodanobacteraceae</taxon>
        <taxon>Dyella</taxon>
    </lineage>
</organism>
<dbReference type="InterPro" id="IPR034457">
    <property type="entry name" value="Organic_radical-activating"/>
</dbReference>
<evidence type="ECO:0000313" key="12">
    <source>
        <dbReference type="EMBL" id="RDI99555.1"/>
    </source>
</evidence>
<evidence type="ECO:0000256" key="8">
    <source>
        <dbReference type="ARBA" id="ARBA00023004"/>
    </source>
</evidence>
<name>A0A370KA82_9GAMM</name>
<dbReference type="NCBIfam" id="TIGR02493">
    <property type="entry name" value="PFLA"/>
    <property type="match status" value="1"/>
</dbReference>
<dbReference type="InterPro" id="IPR001989">
    <property type="entry name" value="Radical_activat_CS"/>
</dbReference>
<keyword evidence="12" id="KW-0456">Lyase</keyword>
<evidence type="ECO:0000256" key="4">
    <source>
        <dbReference type="ARBA" id="ARBA00022526"/>
    </source>
</evidence>
<evidence type="ECO:0000256" key="3">
    <source>
        <dbReference type="ARBA" id="ARBA00022485"/>
    </source>
</evidence>
<dbReference type="SFLD" id="SFLDG01066">
    <property type="entry name" value="organic_radical-activating_enz"/>
    <property type="match status" value="1"/>
</dbReference>
<proteinExistence type="inferred from homology"/>
<keyword evidence="7 10" id="KW-0560">Oxidoreductase</keyword>
<comment type="function">
    <text evidence="1">Activation of pyruvate formate-lyase 1 under anaerobic conditions by generation of an organic free radical, using S-adenosylmethionine and reduced flavodoxin as cosubstrates to produce 5'-deoxy-adenosine.</text>
</comment>
<comment type="subcellular location">
    <subcellularLocation>
        <location evidence="10">Cytoplasm</location>
    </subcellularLocation>
</comment>
<keyword evidence="13" id="KW-1185">Reference proteome</keyword>
<evidence type="ECO:0000256" key="1">
    <source>
        <dbReference type="ARBA" id="ARBA00002918"/>
    </source>
</evidence>
<dbReference type="EC" id="1.97.1.4" evidence="10"/>
<dbReference type="InterPro" id="IPR058240">
    <property type="entry name" value="rSAM_sf"/>
</dbReference>
<dbReference type="EMBL" id="QQSY01000001">
    <property type="protein sequence ID" value="RDI99555.1"/>
    <property type="molecule type" value="Genomic_DNA"/>
</dbReference>
<keyword evidence="6 10" id="KW-0479">Metal-binding</keyword>
<keyword evidence="12" id="KW-0670">Pyruvate</keyword>
<accession>A0A370KA82</accession>
<comment type="cofactor">
    <cofactor evidence="10">
        <name>[4Fe-4S] cluster</name>
        <dbReference type="ChEBI" id="CHEBI:49883"/>
    </cofactor>
    <text evidence="10">Binds 1 [4Fe-4S] cluster. The cluster is coordinated with 3 cysteines and an exchangeable S-adenosyl-L-methionine.</text>
</comment>
<dbReference type="RefSeq" id="WP_114823297.1">
    <property type="nucleotide sequence ID" value="NZ_QQSY01000001.1"/>
</dbReference>
<comment type="function">
    <text evidence="10">Activation of pyruvate formate-lyase under anaerobic conditions by generation of an organic free radical, using S-adenosylmethionine and reduced flavodoxin as cosubstrates to produce 5'-deoxy-adenosine.</text>
</comment>
<dbReference type="Proteomes" id="UP000254711">
    <property type="component" value="Unassembled WGS sequence"/>
</dbReference>
<dbReference type="PROSITE" id="PS01087">
    <property type="entry name" value="RADICAL_ACTIVATING"/>
    <property type="match status" value="1"/>
</dbReference>
<dbReference type="InterPro" id="IPR007197">
    <property type="entry name" value="rSAM"/>
</dbReference>
<keyword evidence="4" id="KW-0119">Carbohydrate metabolism</keyword>
<dbReference type="GO" id="GO:0005737">
    <property type="term" value="C:cytoplasm"/>
    <property type="evidence" value="ECO:0007669"/>
    <property type="project" value="UniProtKB-SubCell"/>
</dbReference>
<evidence type="ECO:0000259" key="11">
    <source>
        <dbReference type="PROSITE" id="PS51918"/>
    </source>
</evidence>
<dbReference type="AlphaFoldDB" id="A0A370KA82"/>
<gene>
    <name evidence="12" type="primary">pflA</name>
    <name evidence="12" type="ORF">DVT68_01495</name>
</gene>
<keyword evidence="4" id="KW-0313">Glucose metabolism</keyword>
<evidence type="ECO:0000256" key="2">
    <source>
        <dbReference type="ARBA" id="ARBA00009777"/>
    </source>
</evidence>
<keyword evidence="8 10" id="KW-0408">Iron</keyword>
<dbReference type="InterPro" id="IPR013785">
    <property type="entry name" value="Aldolase_TIM"/>
</dbReference>
<feature type="domain" description="Radical SAM core" evidence="11">
    <location>
        <begin position="58"/>
        <end position="280"/>
    </location>
</feature>
<evidence type="ECO:0000256" key="10">
    <source>
        <dbReference type="RuleBase" id="RU362053"/>
    </source>
</evidence>
<dbReference type="SUPFAM" id="SSF102114">
    <property type="entry name" value="Radical SAM enzymes"/>
    <property type="match status" value="1"/>
</dbReference>
<dbReference type="SFLD" id="SFLDS00029">
    <property type="entry name" value="Radical_SAM"/>
    <property type="match status" value="1"/>
</dbReference>
<evidence type="ECO:0000256" key="5">
    <source>
        <dbReference type="ARBA" id="ARBA00022691"/>
    </source>
</evidence>
<dbReference type="OrthoDB" id="9782387at2"/>
<keyword evidence="10" id="KW-0963">Cytoplasm</keyword>
<evidence type="ECO:0000256" key="6">
    <source>
        <dbReference type="ARBA" id="ARBA00022723"/>
    </source>
</evidence>
<evidence type="ECO:0000256" key="9">
    <source>
        <dbReference type="ARBA" id="ARBA00023014"/>
    </source>
</evidence>
<keyword evidence="3 10" id="KW-0004">4Fe-4S</keyword>
<keyword evidence="9 10" id="KW-0411">Iron-sulfur</keyword>
<reference evidence="12 13" key="1">
    <citation type="submission" date="2018-07" db="EMBL/GenBank/DDBJ databases">
        <title>Dyella solisilvae sp. nov., isolated from the pine and broad-leaved mixed forest soil.</title>
        <authorList>
            <person name="Gao Z."/>
            <person name="Qiu L."/>
        </authorList>
    </citation>
    <scope>NUCLEOTIDE SEQUENCE [LARGE SCALE GENOMIC DNA]</scope>
    <source>
        <strain evidence="12 13">DHG54</strain>
    </source>
</reference>
<dbReference type="PANTHER" id="PTHR30352">
    <property type="entry name" value="PYRUVATE FORMATE-LYASE-ACTIVATING ENZYME"/>
    <property type="match status" value="1"/>
</dbReference>
<dbReference type="CDD" id="cd01335">
    <property type="entry name" value="Radical_SAM"/>
    <property type="match status" value="1"/>
</dbReference>
<dbReference type="PANTHER" id="PTHR30352:SF5">
    <property type="entry name" value="PYRUVATE FORMATE-LYASE 1-ACTIVATING ENZYME"/>
    <property type="match status" value="1"/>
</dbReference>
<dbReference type="GO" id="GO:0016829">
    <property type="term" value="F:lyase activity"/>
    <property type="evidence" value="ECO:0007669"/>
    <property type="project" value="UniProtKB-KW"/>
</dbReference>